<evidence type="ECO:0000313" key="3">
    <source>
        <dbReference type="EMBL" id="ODQ94385.1"/>
    </source>
</evidence>
<dbReference type="Gene3D" id="3.40.50.1820">
    <property type="entry name" value="alpha/beta hydrolase"/>
    <property type="match status" value="1"/>
</dbReference>
<dbReference type="Pfam" id="PF07859">
    <property type="entry name" value="Abhydrolase_3"/>
    <property type="match status" value="1"/>
</dbReference>
<protein>
    <recommendedName>
        <fullName evidence="2">Alpha/beta hydrolase fold-3 domain-containing protein</fullName>
    </recommendedName>
</protein>
<dbReference type="PANTHER" id="PTHR48081:SF8">
    <property type="entry name" value="ALPHA_BETA HYDROLASE FOLD-3 DOMAIN-CONTAINING PROTEIN-RELATED"/>
    <property type="match status" value="1"/>
</dbReference>
<sequence>MASQRMRELTAKLNAAPMVHPGESVTAQRTNFDDMDATFVLASDVTVTPAEVGGVPCDWITVAGVRDDYVCVYLHGGGYAIGSRRSHREVASRYSRALNARTLLVEYRRAPEYPCPAQLDDAVAVYDALLGSRVVPQKIAVCGESAGGGLTIALLSELVRTGRRIPAVAAVVSPWVDLTLSGNSLAENDRSDPIVVREVIERYRDWVCAGLANDDPRVSPVHGDLTGLPPTFVTASNSEMLRDDARLLVDRLQTAGVSVTVDILDEALHAWTLFPYLPESRRTVEQVAAFASAAWGAVGT</sequence>
<dbReference type="RefSeq" id="WP_069404937.1">
    <property type="nucleotide sequence ID" value="NZ_MIGZ01000041.1"/>
</dbReference>
<feature type="domain" description="Alpha/beta hydrolase fold-3" evidence="2">
    <location>
        <begin position="72"/>
        <end position="272"/>
    </location>
</feature>
<keyword evidence="4" id="KW-1185">Reference proteome</keyword>
<organism evidence="3 4">
    <name type="scientific">Mycolicibacterium holsaticum</name>
    <dbReference type="NCBI Taxonomy" id="152142"/>
    <lineage>
        <taxon>Bacteria</taxon>
        <taxon>Bacillati</taxon>
        <taxon>Actinomycetota</taxon>
        <taxon>Actinomycetes</taxon>
        <taxon>Mycobacteriales</taxon>
        <taxon>Mycobacteriaceae</taxon>
        <taxon>Mycolicibacterium</taxon>
    </lineage>
</organism>
<comment type="caution">
    <text evidence="3">The sequence shown here is derived from an EMBL/GenBank/DDBJ whole genome shotgun (WGS) entry which is preliminary data.</text>
</comment>
<dbReference type="GO" id="GO:0016787">
    <property type="term" value="F:hydrolase activity"/>
    <property type="evidence" value="ECO:0007669"/>
    <property type="project" value="UniProtKB-KW"/>
</dbReference>
<reference evidence="4" key="1">
    <citation type="submission" date="2016-09" db="EMBL/GenBank/DDBJ databases">
        <authorList>
            <person name="Greninger A.L."/>
            <person name="Jerome K.R."/>
            <person name="Mcnair B."/>
            <person name="Wallis C."/>
            <person name="Fang F."/>
        </authorList>
    </citation>
    <scope>NUCLEOTIDE SEQUENCE [LARGE SCALE GENOMIC DNA]</scope>
    <source>
        <strain evidence="4">M7</strain>
    </source>
</reference>
<dbReference type="PANTHER" id="PTHR48081">
    <property type="entry name" value="AB HYDROLASE SUPERFAMILY PROTEIN C4A8.06C"/>
    <property type="match status" value="1"/>
</dbReference>
<accession>A0A1E3RWT4</accession>
<dbReference type="SUPFAM" id="SSF53474">
    <property type="entry name" value="alpha/beta-Hydrolases"/>
    <property type="match status" value="1"/>
</dbReference>
<evidence type="ECO:0000313" key="4">
    <source>
        <dbReference type="Proteomes" id="UP000094243"/>
    </source>
</evidence>
<keyword evidence="1" id="KW-0378">Hydrolase</keyword>
<dbReference type="InterPro" id="IPR029058">
    <property type="entry name" value="AB_hydrolase_fold"/>
</dbReference>
<dbReference type="InterPro" id="IPR013094">
    <property type="entry name" value="AB_hydrolase_3"/>
</dbReference>
<dbReference type="AlphaFoldDB" id="A0A1E3RWT4"/>
<dbReference type="EMBL" id="MIGZ01000041">
    <property type="protein sequence ID" value="ODQ94385.1"/>
    <property type="molecule type" value="Genomic_DNA"/>
</dbReference>
<name>A0A1E3RWT4_9MYCO</name>
<dbReference type="Proteomes" id="UP000094243">
    <property type="component" value="Unassembled WGS sequence"/>
</dbReference>
<gene>
    <name evidence="3" type="ORF">BHQ17_09365</name>
</gene>
<evidence type="ECO:0000256" key="1">
    <source>
        <dbReference type="ARBA" id="ARBA00022801"/>
    </source>
</evidence>
<proteinExistence type="predicted"/>
<evidence type="ECO:0000259" key="2">
    <source>
        <dbReference type="Pfam" id="PF07859"/>
    </source>
</evidence>
<dbReference type="InterPro" id="IPR050300">
    <property type="entry name" value="GDXG_lipolytic_enzyme"/>
</dbReference>